<evidence type="ECO:0000256" key="9">
    <source>
        <dbReference type="HAMAP-Rule" id="MF_02007"/>
    </source>
</evidence>
<keyword evidence="3 9" id="KW-0547">Nucleotide-binding</keyword>
<evidence type="ECO:0000256" key="4">
    <source>
        <dbReference type="ARBA" id="ARBA00022840"/>
    </source>
</evidence>
<comment type="similarity">
    <text evidence="9">Belongs to the class-I aminoacyl-tRNA synthetase family. TyrS type 2 subfamily.</text>
</comment>
<keyword evidence="1 9" id="KW-0963">Cytoplasm</keyword>
<keyword evidence="4 9" id="KW-0067">ATP-binding</keyword>
<reference evidence="12 13" key="1">
    <citation type="submission" date="2020-10" db="EMBL/GenBank/DDBJ databases">
        <title>Wide distribution of Phycisphaera-like planctomycetes from WD2101 soil group in peatlands and genome analysis of the first cultivated representative.</title>
        <authorList>
            <person name="Dedysh S.N."/>
            <person name="Beletsky A.V."/>
            <person name="Ivanova A."/>
            <person name="Kulichevskaya I.S."/>
            <person name="Suzina N.E."/>
            <person name="Philippov D.A."/>
            <person name="Rakitin A.L."/>
            <person name="Mardanov A.V."/>
            <person name="Ravin N.V."/>
        </authorList>
    </citation>
    <scope>NUCLEOTIDE SEQUENCE [LARGE SCALE GENOMIC DNA]</scope>
    <source>
        <strain evidence="12 13">M1803</strain>
    </source>
</reference>
<keyword evidence="2 9" id="KW-0436">Ligase</keyword>
<gene>
    <name evidence="9" type="primary">tyrS</name>
    <name evidence="12" type="ORF">IPV69_02715</name>
</gene>
<dbReference type="Proteomes" id="UP000593765">
    <property type="component" value="Chromosome"/>
</dbReference>
<accession>A0A7M2WY18</accession>
<evidence type="ECO:0000256" key="1">
    <source>
        <dbReference type="ARBA" id="ARBA00022490"/>
    </source>
</evidence>
<dbReference type="CDD" id="cd00805">
    <property type="entry name" value="TyrRS_core"/>
    <property type="match status" value="1"/>
</dbReference>
<dbReference type="InterPro" id="IPR002305">
    <property type="entry name" value="aa-tRNA-synth_Ic"/>
</dbReference>
<dbReference type="PRINTS" id="PR01040">
    <property type="entry name" value="TRNASYNTHTYR"/>
</dbReference>
<evidence type="ECO:0000313" key="12">
    <source>
        <dbReference type="EMBL" id="QOV90303.1"/>
    </source>
</evidence>
<dbReference type="Pfam" id="PF00579">
    <property type="entry name" value="tRNA-synt_1b"/>
    <property type="match status" value="1"/>
</dbReference>
<name>A0A7M2WY18_9BACT</name>
<dbReference type="KEGG" id="hbs:IPV69_02715"/>
<keyword evidence="7 9" id="KW-0030">Aminoacyl-tRNA synthetase</keyword>
<dbReference type="GO" id="GO:0005524">
    <property type="term" value="F:ATP binding"/>
    <property type="evidence" value="ECO:0007669"/>
    <property type="project" value="UniProtKB-UniRule"/>
</dbReference>
<evidence type="ECO:0000256" key="6">
    <source>
        <dbReference type="ARBA" id="ARBA00022917"/>
    </source>
</evidence>
<keyword evidence="6 9" id="KW-0648">Protein biosynthesis</keyword>
<dbReference type="PROSITE" id="PS50889">
    <property type="entry name" value="S4"/>
    <property type="match status" value="1"/>
</dbReference>
<keyword evidence="13" id="KW-1185">Reference proteome</keyword>
<evidence type="ECO:0000256" key="7">
    <source>
        <dbReference type="ARBA" id="ARBA00023146"/>
    </source>
</evidence>
<dbReference type="HAMAP" id="MF_02007">
    <property type="entry name" value="Tyr_tRNA_synth_type2"/>
    <property type="match status" value="1"/>
</dbReference>
<dbReference type="EMBL" id="CP063458">
    <property type="protein sequence ID" value="QOV90303.1"/>
    <property type="molecule type" value="Genomic_DNA"/>
</dbReference>
<dbReference type="Gene3D" id="1.10.240.10">
    <property type="entry name" value="Tyrosyl-Transfer RNA Synthetase"/>
    <property type="match status" value="1"/>
</dbReference>
<dbReference type="NCBIfam" id="TIGR00234">
    <property type="entry name" value="tyrS"/>
    <property type="match status" value="1"/>
</dbReference>
<evidence type="ECO:0000256" key="3">
    <source>
        <dbReference type="ARBA" id="ARBA00022741"/>
    </source>
</evidence>
<evidence type="ECO:0000256" key="5">
    <source>
        <dbReference type="ARBA" id="ARBA00022884"/>
    </source>
</evidence>
<feature type="binding site" evidence="9">
    <location>
        <position position="240"/>
    </location>
    <ligand>
        <name>ATP</name>
        <dbReference type="ChEBI" id="CHEBI:30616"/>
    </ligand>
</feature>
<dbReference type="SUPFAM" id="SSF55174">
    <property type="entry name" value="Alpha-L RNA-binding motif"/>
    <property type="match status" value="1"/>
</dbReference>
<proteinExistence type="inferred from homology"/>
<dbReference type="GO" id="GO:0003723">
    <property type="term" value="F:RNA binding"/>
    <property type="evidence" value="ECO:0007669"/>
    <property type="project" value="UniProtKB-KW"/>
</dbReference>
<evidence type="ECO:0000256" key="2">
    <source>
        <dbReference type="ARBA" id="ARBA00022598"/>
    </source>
</evidence>
<feature type="short sequence motif" description="'KMSKS' region" evidence="9">
    <location>
        <begin position="237"/>
        <end position="241"/>
    </location>
</feature>
<comment type="catalytic activity">
    <reaction evidence="8 9">
        <text>tRNA(Tyr) + L-tyrosine + ATP = L-tyrosyl-tRNA(Tyr) + AMP + diphosphate + H(+)</text>
        <dbReference type="Rhea" id="RHEA:10220"/>
        <dbReference type="Rhea" id="RHEA-COMP:9706"/>
        <dbReference type="Rhea" id="RHEA-COMP:9707"/>
        <dbReference type="ChEBI" id="CHEBI:15378"/>
        <dbReference type="ChEBI" id="CHEBI:30616"/>
        <dbReference type="ChEBI" id="CHEBI:33019"/>
        <dbReference type="ChEBI" id="CHEBI:58315"/>
        <dbReference type="ChEBI" id="CHEBI:78442"/>
        <dbReference type="ChEBI" id="CHEBI:78536"/>
        <dbReference type="ChEBI" id="CHEBI:456215"/>
        <dbReference type="EC" id="6.1.1.1"/>
    </reaction>
</comment>
<evidence type="ECO:0000256" key="10">
    <source>
        <dbReference type="PROSITE-ProRule" id="PRU00182"/>
    </source>
</evidence>
<dbReference type="InterPro" id="IPR002307">
    <property type="entry name" value="Tyr-tRNA-ligase"/>
</dbReference>
<dbReference type="Pfam" id="PF22421">
    <property type="entry name" value="SYY_C-terminal"/>
    <property type="match status" value="1"/>
</dbReference>
<evidence type="ECO:0000259" key="11">
    <source>
        <dbReference type="Pfam" id="PF22421"/>
    </source>
</evidence>
<dbReference type="InterPro" id="IPR054608">
    <property type="entry name" value="SYY-like_C"/>
</dbReference>
<evidence type="ECO:0000256" key="8">
    <source>
        <dbReference type="ARBA" id="ARBA00048248"/>
    </source>
</evidence>
<comment type="function">
    <text evidence="9">Catalyzes the attachment of tyrosine to tRNA(Tyr) in a two-step reaction: tyrosine is first activated by ATP to form Tyr-AMP and then transferred to the acceptor end of tRNA(Tyr).</text>
</comment>
<comment type="subcellular location">
    <subcellularLocation>
        <location evidence="9">Cytoplasm</location>
    </subcellularLocation>
</comment>
<dbReference type="InterPro" id="IPR014729">
    <property type="entry name" value="Rossmann-like_a/b/a_fold"/>
</dbReference>
<dbReference type="GO" id="GO:0005829">
    <property type="term" value="C:cytosol"/>
    <property type="evidence" value="ECO:0007669"/>
    <property type="project" value="TreeGrafter"/>
</dbReference>
<comment type="subunit">
    <text evidence="9">Homodimer.</text>
</comment>
<dbReference type="PANTHER" id="PTHR11766:SF1">
    <property type="entry name" value="TYROSINE--TRNA LIGASE"/>
    <property type="match status" value="1"/>
</dbReference>
<dbReference type="EC" id="6.1.1.1" evidence="9"/>
<dbReference type="RefSeq" id="WP_206293381.1">
    <property type="nucleotide sequence ID" value="NZ_CP063458.1"/>
</dbReference>
<feature type="domain" description="Tyrosine--tRNA ligase SYY-like C-terminal" evidence="11">
    <location>
        <begin position="333"/>
        <end position="387"/>
    </location>
</feature>
<dbReference type="PROSITE" id="PS00178">
    <property type="entry name" value="AA_TRNA_LIGASE_I"/>
    <property type="match status" value="1"/>
</dbReference>
<dbReference type="GO" id="GO:0004831">
    <property type="term" value="F:tyrosine-tRNA ligase activity"/>
    <property type="evidence" value="ECO:0007669"/>
    <property type="project" value="UniProtKB-UniRule"/>
</dbReference>
<dbReference type="Gene3D" id="3.10.290.10">
    <property type="entry name" value="RNA-binding S4 domain"/>
    <property type="match status" value="1"/>
</dbReference>
<feature type="short sequence motif" description="'HIGH' region" evidence="9">
    <location>
        <begin position="47"/>
        <end position="56"/>
    </location>
</feature>
<dbReference type="InterPro" id="IPR024108">
    <property type="entry name" value="Tyr-tRNA-ligase_bac_2"/>
</dbReference>
<dbReference type="Gene3D" id="3.40.50.620">
    <property type="entry name" value="HUPs"/>
    <property type="match status" value="1"/>
</dbReference>
<dbReference type="InterPro" id="IPR001412">
    <property type="entry name" value="aa-tRNA-synth_I_CS"/>
</dbReference>
<dbReference type="PANTHER" id="PTHR11766">
    <property type="entry name" value="TYROSYL-TRNA SYNTHETASE"/>
    <property type="match status" value="1"/>
</dbReference>
<dbReference type="AlphaFoldDB" id="A0A7M2WY18"/>
<keyword evidence="5 10" id="KW-0694">RNA-binding</keyword>
<dbReference type="InterPro" id="IPR036986">
    <property type="entry name" value="S4_RNA-bd_sf"/>
</dbReference>
<evidence type="ECO:0000313" key="13">
    <source>
        <dbReference type="Proteomes" id="UP000593765"/>
    </source>
</evidence>
<organism evidence="12 13">
    <name type="scientific">Humisphaera borealis</name>
    <dbReference type="NCBI Taxonomy" id="2807512"/>
    <lineage>
        <taxon>Bacteria</taxon>
        <taxon>Pseudomonadati</taxon>
        <taxon>Planctomycetota</taxon>
        <taxon>Phycisphaerae</taxon>
        <taxon>Tepidisphaerales</taxon>
        <taxon>Tepidisphaeraceae</taxon>
        <taxon>Humisphaera</taxon>
    </lineage>
</organism>
<dbReference type="InterPro" id="IPR024088">
    <property type="entry name" value="Tyr-tRNA-ligase_bac-type"/>
</dbReference>
<protein>
    <recommendedName>
        <fullName evidence="9">Tyrosine--tRNA ligase</fullName>
        <ecNumber evidence="9">6.1.1.1</ecNumber>
    </recommendedName>
    <alternativeName>
        <fullName evidence="9">Tyrosyl-tRNA synthetase</fullName>
        <shortName evidence="9">TyrRS</shortName>
    </alternativeName>
</protein>
<sequence>MLPSIDDQIRILSRRCERILSEEDLRKKLARSYATGKPLRIKLGMDPTAPDVTLGHAVPLSVVRQFQEWGHKAVIIIGDYTARVGDPTGRNATRKVLSGEEIDANAKTYVAQVGKILLTSPESLEIRYNGEWLGKMGLVDIIKLASRKSVAQILTREDFAKRYAEGIDIRLHEILYPLLQGWDSVMIDADVEMGGSDQLFNNLVGREFQKEEKPDDPLAGQVVIVTPLLVGTDGVKKMSKSLKNYVGVTDAPSGNDSMFGKIMSLPDSLMESYYTLVTDLPLDEMKRQIASDPRNAKVSLARHIVAKLHSTEAADAAVAEWDRVHSQKGAVPDNVPEVAIEAGEHRMAALLVKAGLAASNGEATRKIKEGAVYLDGEKFLDFHAAISITKPAVVKLGKRFAKLVPA</sequence>
<dbReference type="GO" id="GO:0006437">
    <property type="term" value="P:tyrosyl-tRNA aminoacylation"/>
    <property type="evidence" value="ECO:0007669"/>
    <property type="project" value="UniProtKB-UniRule"/>
</dbReference>
<dbReference type="SUPFAM" id="SSF52374">
    <property type="entry name" value="Nucleotidylyl transferase"/>
    <property type="match status" value="1"/>
</dbReference>